<sequence length="257" mass="28894">MSSKLNWLLQNTAPGSLVLQSWLTKNGISPSLANKYMHSDWLQKLRAGVYVRSGREPKWSDAVLCLQNQLGVSVHLAGLTSLTYQGRSHYLHLTRQTIWLCVGDKVSLPKWFKEFPNVEWLVLSNQKLNMHDEKYLTEVEIKGERLKASVPELAAYEIANAVPGSLSFEHAAELFQGLVNLSPRKVEVLLQSSRAVKTNRLYLFLADHYAHAWGKRIDKTNIDLGAGKRQIISGGKLDQKYQITVPDSFVSKGISHG</sequence>
<accession>A0A068Z087</accession>
<protein>
    <recommendedName>
        <fullName evidence="1">Transcriptional regulator AbiEi antitoxin N-terminal domain-containing protein</fullName>
    </recommendedName>
</protein>
<dbReference type="Pfam" id="PF17194">
    <property type="entry name" value="AbiEi_3_N"/>
    <property type="match status" value="1"/>
</dbReference>
<organism evidence="2 3">
    <name type="scientific">Serratia symbiotica</name>
    <dbReference type="NCBI Taxonomy" id="138074"/>
    <lineage>
        <taxon>Bacteria</taxon>
        <taxon>Pseudomonadati</taxon>
        <taxon>Pseudomonadota</taxon>
        <taxon>Gammaproteobacteria</taxon>
        <taxon>Enterobacterales</taxon>
        <taxon>Yersiniaceae</taxon>
        <taxon>Serratia</taxon>
    </lineage>
</organism>
<dbReference type="EMBL" id="CP050855">
    <property type="protein sequence ID" value="QLH63718.1"/>
    <property type="molecule type" value="Genomic_DNA"/>
</dbReference>
<dbReference type="RefSeq" id="WP_040262816.1">
    <property type="nucleotide sequence ID" value="NZ_CP050855.1"/>
</dbReference>
<dbReference type="GeneID" id="93737468"/>
<name>A0A068Z087_9GAMM</name>
<dbReference type="InterPro" id="IPR021561">
    <property type="entry name" value="AbiEi_3"/>
</dbReference>
<gene>
    <name evidence="2" type="ORF">SYMBAF_13325</name>
</gene>
<dbReference type="Proteomes" id="UP000042738">
    <property type="component" value="Chromosome"/>
</dbReference>
<evidence type="ECO:0000259" key="1">
    <source>
        <dbReference type="Pfam" id="PF17194"/>
    </source>
</evidence>
<reference evidence="2 3" key="1">
    <citation type="journal article" date="2014" name="Genome Announc.">
        <title>Whole-Genome Sequence of Serratia symbiotica Strain CWBI-2.3T, a Free-Living Symbiont of the Black Bean Aphid Aphis fabae.</title>
        <authorList>
            <person name="Foray V."/>
            <person name="Grigorescu A.S."/>
            <person name="Sabri A."/>
            <person name="Haubruge E."/>
            <person name="Lognay G."/>
            <person name="Francis F."/>
            <person name="Fauconnier M.L."/>
            <person name="Hance T."/>
            <person name="Thonart P."/>
        </authorList>
    </citation>
    <scope>NUCLEOTIDE SEQUENCE [LARGE SCALE GENOMIC DNA]</scope>
    <source>
        <strain evidence="2">CWBI-2.3</strain>
    </source>
</reference>
<dbReference type="STRING" id="138074.SYMBAF_10213"/>
<evidence type="ECO:0000313" key="2">
    <source>
        <dbReference type="EMBL" id="QLH63718.1"/>
    </source>
</evidence>
<dbReference type="AlphaFoldDB" id="A0A068Z087"/>
<feature type="domain" description="Transcriptional regulator AbiEi antitoxin N-terminal" evidence="1">
    <location>
        <begin position="1"/>
        <end position="93"/>
    </location>
</feature>
<evidence type="ECO:0000313" key="3">
    <source>
        <dbReference type="Proteomes" id="UP000042738"/>
    </source>
</evidence>
<dbReference type="Pfam" id="PF11459">
    <property type="entry name" value="AbiEi_3"/>
    <property type="match status" value="1"/>
</dbReference>
<proteinExistence type="predicted"/>
<dbReference type="InterPro" id="IPR033455">
    <property type="entry name" value="AbiEi_3_N"/>
</dbReference>